<feature type="domain" description="Protein-glutamine gamma-glutamyltransferase-like C-terminal" evidence="2">
    <location>
        <begin position="446"/>
        <end position="516"/>
    </location>
</feature>
<name>A0ABS3TMT4_9PSED</name>
<dbReference type="InterPro" id="IPR025403">
    <property type="entry name" value="TgpA-like_C"/>
</dbReference>
<accession>A0ABS3TMT4</accession>
<reference evidence="3 4" key="1">
    <citation type="submission" date="2020-12" db="EMBL/GenBank/DDBJ databases">
        <title>Pseudomonas schmalbachii sp. nov. isolated from millipede gut.</title>
        <authorList>
            <person name="Shelomi M."/>
        </authorList>
    </citation>
    <scope>NUCLEOTIDE SEQUENCE [LARGE SCALE GENOMIC DNA]</scope>
    <source>
        <strain evidence="3 4">Milli4</strain>
    </source>
</reference>
<evidence type="ECO:0000259" key="2">
    <source>
        <dbReference type="Pfam" id="PF13559"/>
    </source>
</evidence>
<keyword evidence="1" id="KW-0812">Transmembrane</keyword>
<feature type="transmembrane region" description="Helical" evidence="1">
    <location>
        <begin position="151"/>
        <end position="175"/>
    </location>
</feature>
<dbReference type="EMBL" id="JAELYA010000002">
    <property type="protein sequence ID" value="MBO3274968.1"/>
    <property type="molecule type" value="Genomic_DNA"/>
</dbReference>
<dbReference type="Pfam" id="PF13559">
    <property type="entry name" value="DUF4129"/>
    <property type="match status" value="1"/>
</dbReference>
<feature type="transmembrane region" description="Helical" evidence="1">
    <location>
        <begin position="367"/>
        <end position="386"/>
    </location>
</feature>
<sequence length="526" mass="59640">MRLTDASVAIRPRSAWEALDLGILLARRHAGLLMASWALVSLPVFLVLSLLLWDYSGWVILLFWWLKPAFDRLPLYILSRALFADTPTLKEALRAFPGLLKTQLLPSLLWRRFSPIRSFALPVQQLEGLKGEARQQRLAVLRQRNTGGATWLTLVGMHLELALWLGLMALFYLLLPQQWLSDWKWQALIRATQDNWLWLDHLSNLLYALVLVVWEPVYVACGFTLYLNRRTELEAWDIELVFRRLRQRLIGSAYAVLLLIAGGLVLLPAEPSWAAASNAQSCALPSQDPNGPEAPRLMKQKLSSEQAHRAAEEILAAPPFRHSETVTRWRLGEKSSAQPTGDARDESGLRSLIDALENWRVFRTMTLMIEVLLWAALFCVIALLLWRYRQWLRLFAGRLGLAQRVSPAAPNVMFGLELAPESLPQDVASTAERLWNDQPRAALGLLYRALLSRLLHELRVPLRDSNTEGEVLEKVRTLESAELNSYTQSLTHHWQALAYGHVAPPDELKASLCDGWRQLFGSGVQA</sequence>
<protein>
    <submittedName>
        <fullName evidence="3">DUF4129 domain-containing protein</fullName>
    </submittedName>
</protein>
<gene>
    <name evidence="3" type="ORF">JFY56_07010</name>
</gene>
<dbReference type="Proteomes" id="UP000669060">
    <property type="component" value="Unassembled WGS sequence"/>
</dbReference>
<feature type="transmembrane region" description="Helical" evidence="1">
    <location>
        <begin position="205"/>
        <end position="228"/>
    </location>
</feature>
<organism evidence="3 4">
    <name type="scientific">Pseudomonas schmalbachii</name>
    <dbReference type="NCBI Taxonomy" id="2816993"/>
    <lineage>
        <taxon>Bacteria</taxon>
        <taxon>Pseudomonadati</taxon>
        <taxon>Pseudomonadota</taxon>
        <taxon>Gammaproteobacteria</taxon>
        <taxon>Pseudomonadales</taxon>
        <taxon>Pseudomonadaceae</taxon>
        <taxon>Pseudomonas</taxon>
    </lineage>
</organism>
<comment type="caution">
    <text evidence="3">The sequence shown here is derived from an EMBL/GenBank/DDBJ whole genome shotgun (WGS) entry which is preliminary data.</text>
</comment>
<feature type="transmembrane region" description="Helical" evidence="1">
    <location>
        <begin position="249"/>
        <end position="269"/>
    </location>
</feature>
<dbReference type="RefSeq" id="WP_208312814.1">
    <property type="nucleotide sequence ID" value="NZ_JAELYA010000002.1"/>
</dbReference>
<evidence type="ECO:0000256" key="1">
    <source>
        <dbReference type="SAM" id="Phobius"/>
    </source>
</evidence>
<evidence type="ECO:0000313" key="4">
    <source>
        <dbReference type="Proteomes" id="UP000669060"/>
    </source>
</evidence>
<feature type="transmembrane region" description="Helical" evidence="1">
    <location>
        <begin position="45"/>
        <end position="66"/>
    </location>
</feature>
<keyword evidence="1" id="KW-0472">Membrane</keyword>
<evidence type="ECO:0000313" key="3">
    <source>
        <dbReference type="EMBL" id="MBO3274968.1"/>
    </source>
</evidence>
<keyword evidence="4" id="KW-1185">Reference proteome</keyword>
<proteinExistence type="predicted"/>
<keyword evidence="1" id="KW-1133">Transmembrane helix</keyword>